<evidence type="ECO:0000256" key="1">
    <source>
        <dbReference type="SAM" id="SignalP"/>
    </source>
</evidence>
<dbReference type="Proteomes" id="UP000295604">
    <property type="component" value="Unassembled WGS sequence"/>
</dbReference>
<gene>
    <name evidence="2" type="ORF">C8034_v006426</name>
</gene>
<feature type="signal peptide" evidence="1">
    <location>
        <begin position="1"/>
        <end position="19"/>
    </location>
</feature>
<keyword evidence="1" id="KW-0732">Signal</keyword>
<organism evidence="2 3">
    <name type="scientific">Colletotrichum sidae</name>
    <dbReference type="NCBI Taxonomy" id="1347389"/>
    <lineage>
        <taxon>Eukaryota</taxon>
        <taxon>Fungi</taxon>
        <taxon>Dikarya</taxon>
        <taxon>Ascomycota</taxon>
        <taxon>Pezizomycotina</taxon>
        <taxon>Sordariomycetes</taxon>
        <taxon>Hypocreomycetidae</taxon>
        <taxon>Glomerellales</taxon>
        <taxon>Glomerellaceae</taxon>
        <taxon>Colletotrichum</taxon>
        <taxon>Colletotrichum orbiculare species complex</taxon>
    </lineage>
</organism>
<reference evidence="2 3" key="1">
    <citation type="submission" date="2018-11" db="EMBL/GenBank/DDBJ databases">
        <title>Genome sequence and assembly of Colletotrichum sidae.</title>
        <authorList>
            <person name="Gan P."/>
            <person name="Shirasu K."/>
        </authorList>
    </citation>
    <scope>NUCLEOTIDE SEQUENCE [LARGE SCALE GENOMIC DNA]</scope>
    <source>
        <strain evidence="2 3">CBS 518.97</strain>
    </source>
</reference>
<evidence type="ECO:0008006" key="4">
    <source>
        <dbReference type="Google" id="ProtNLM"/>
    </source>
</evidence>
<proteinExistence type="predicted"/>
<comment type="caution">
    <text evidence="2">The sequence shown here is derived from an EMBL/GenBank/DDBJ whole genome shotgun (WGS) entry which is preliminary data.</text>
</comment>
<protein>
    <recommendedName>
        <fullName evidence="4">Secreted protein</fullName>
    </recommendedName>
</protein>
<sequence length="81" mass="8621">MLLSQALAVLLPYITVASAASCNTQSYPGTVYKVGTISECTGRDRAVCATSQGQTKLRYSYDGDRYYEGNACAVAVGCPNR</sequence>
<accession>A0A4R8T353</accession>
<evidence type="ECO:0000313" key="3">
    <source>
        <dbReference type="Proteomes" id="UP000295604"/>
    </source>
</evidence>
<dbReference type="EMBL" id="QAPF01000355">
    <property type="protein sequence ID" value="TEA11292.1"/>
    <property type="molecule type" value="Genomic_DNA"/>
</dbReference>
<evidence type="ECO:0000313" key="2">
    <source>
        <dbReference type="EMBL" id="TEA11292.1"/>
    </source>
</evidence>
<feature type="chain" id="PRO_5020765439" description="Secreted protein" evidence="1">
    <location>
        <begin position="20"/>
        <end position="81"/>
    </location>
</feature>
<keyword evidence="3" id="KW-1185">Reference proteome</keyword>
<name>A0A4R8T353_9PEZI</name>
<dbReference type="AlphaFoldDB" id="A0A4R8T353"/>